<evidence type="ECO:0000256" key="10">
    <source>
        <dbReference type="SAM" id="Coils"/>
    </source>
</evidence>
<dbReference type="AlphaFoldDB" id="A0A412PIU7"/>
<evidence type="ECO:0000256" key="8">
    <source>
        <dbReference type="HAMAP-Rule" id="MF_00505"/>
    </source>
</evidence>
<dbReference type="Gene3D" id="3.30.230.80">
    <property type="match status" value="1"/>
</dbReference>
<name>A0A412PIU7_9FIRM</name>
<feature type="binding site" evidence="9">
    <location>
        <position position="35"/>
    </location>
    <ligand>
        <name>ATP</name>
        <dbReference type="ChEBI" id="CHEBI:30616"/>
    </ligand>
</feature>
<protein>
    <recommendedName>
        <fullName evidence="8">Chaperone protein HtpG</fullName>
    </recommendedName>
    <alternativeName>
        <fullName evidence="8">Heat shock protein HtpG</fullName>
    </alternativeName>
    <alternativeName>
        <fullName evidence="8">High temperature protein G</fullName>
    </alternativeName>
</protein>
<keyword evidence="6 8" id="KW-0346">Stress response</keyword>
<dbReference type="InterPro" id="IPR036890">
    <property type="entry name" value="HATPase_C_sf"/>
</dbReference>
<sequence length="633" mass="73144">MAKKQFKAESKRLLDMMIHSIYTNREIFLRELISNASDALDKRHYLSLTDSRYATNQENLKITLEIKKDARQLIIEDTGVGMSAEELEKNLGTIARSGSAEFRKQLENNTDSVDIIGQFGVGFYSAFIVAKHVLVETKSPVEEKGYAWSSSGEDGYTITEIEKPEAGTKITIDLKDNTEEESFDEFLEEYKIRELVKKYSDYVRYPIQMEVTKSIPDPTEEGKTIDTKELVTLNSMVPLWKKPKSEVTEEEYNSFYKSKFNDWENPQKVIHYNVEGTLSYTALLFIPSRTPYNFYYQDFEAGLQLYSKGVFILDKAKDLVPDYYRFVQGIIDSDDLNLNISREILQQDRQVKLLAKSIEKKIHSALEDMLKNDRKNYEKFFDNFGLNLKYGIYQDYGIHKEQLQDLILFRSSKEGKYVTLKEYTDRMVEGQNAIYYAVGTSVDEIERSPIMPKLKKKGYEVLYFLDQRDEFVSGIMQSYDEKKFISISQANLDLDSEEEKKEIEEKTAENKDMLTAMKDALADKVKEVRISSRLIDDPVCIVADEGVSLDMERYMANDPMNKDRAITATKILEINPNHPIFNKLREVSTSSPDKLKEYTDVIYDQALLIEGLPIKNPVEFAKKITNLIVDAKN</sequence>
<feature type="coiled-coil region" evidence="10">
    <location>
        <begin position="487"/>
        <end position="516"/>
    </location>
</feature>
<keyword evidence="7 8" id="KW-0143">Chaperone</keyword>
<feature type="region of interest" description="A; substrate-binding" evidence="8">
    <location>
        <begin position="1"/>
        <end position="342"/>
    </location>
</feature>
<feature type="binding site" evidence="9">
    <location>
        <position position="82"/>
    </location>
    <ligand>
        <name>ATP</name>
        <dbReference type="ChEBI" id="CHEBI:30616"/>
    </ligand>
</feature>
<dbReference type="InterPro" id="IPR001404">
    <property type="entry name" value="Hsp90_fam"/>
</dbReference>
<dbReference type="NCBIfam" id="NF003555">
    <property type="entry name" value="PRK05218.1"/>
    <property type="match status" value="1"/>
</dbReference>
<feature type="binding site" evidence="9">
    <location>
        <position position="168"/>
    </location>
    <ligand>
        <name>ATP</name>
        <dbReference type="ChEBI" id="CHEBI:30616"/>
    </ligand>
</feature>
<comment type="subcellular location">
    <subcellularLocation>
        <location evidence="1 8">Cytoplasm</location>
    </subcellularLocation>
</comment>
<keyword evidence="3 8" id="KW-0963">Cytoplasm</keyword>
<dbReference type="InterPro" id="IPR037196">
    <property type="entry name" value="HSP90_C"/>
</dbReference>
<comment type="function">
    <text evidence="8">Molecular chaperone. Has ATPase activity.</text>
</comment>
<feature type="binding site" evidence="9">
    <location>
        <position position="77"/>
    </location>
    <ligand>
        <name>ATP</name>
        <dbReference type="ChEBI" id="CHEBI:30616"/>
    </ligand>
</feature>
<dbReference type="CDD" id="cd16927">
    <property type="entry name" value="HATPase_Hsp90-like"/>
    <property type="match status" value="1"/>
</dbReference>
<dbReference type="PRINTS" id="PR00775">
    <property type="entry name" value="HEATSHOCK90"/>
</dbReference>
<evidence type="ECO:0000313" key="11">
    <source>
        <dbReference type="EMBL" id="RGT58101.1"/>
    </source>
</evidence>
<evidence type="ECO:0000313" key="12">
    <source>
        <dbReference type="Proteomes" id="UP000284731"/>
    </source>
</evidence>
<dbReference type="RefSeq" id="WP_118764480.1">
    <property type="nucleotide sequence ID" value="NZ_CABJCF010000001.1"/>
</dbReference>
<keyword evidence="10" id="KW-0175">Coiled coil</keyword>
<dbReference type="PIRSF" id="PIRSF002583">
    <property type="entry name" value="Hsp90"/>
    <property type="match status" value="1"/>
</dbReference>
<dbReference type="EMBL" id="QRWX01000001">
    <property type="protein sequence ID" value="RGT58101.1"/>
    <property type="molecule type" value="Genomic_DNA"/>
</dbReference>
<accession>A0A412PIU7</accession>
<dbReference type="Pfam" id="PF00183">
    <property type="entry name" value="HSP90"/>
    <property type="match status" value="1"/>
</dbReference>
<dbReference type="PROSITE" id="PS00298">
    <property type="entry name" value="HSP90"/>
    <property type="match status" value="1"/>
</dbReference>
<dbReference type="GO" id="GO:0005737">
    <property type="term" value="C:cytoplasm"/>
    <property type="evidence" value="ECO:0007669"/>
    <property type="project" value="UniProtKB-SubCell"/>
</dbReference>
<evidence type="ECO:0000256" key="3">
    <source>
        <dbReference type="ARBA" id="ARBA00022490"/>
    </source>
</evidence>
<organism evidence="11 12">
    <name type="scientific">Solobacterium moorei</name>
    <dbReference type="NCBI Taxonomy" id="102148"/>
    <lineage>
        <taxon>Bacteria</taxon>
        <taxon>Bacillati</taxon>
        <taxon>Bacillota</taxon>
        <taxon>Erysipelotrichia</taxon>
        <taxon>Erysipelotrichales</taxon>
        <taxon>Erysipelotrichaceae</taxon>
        <taxon>Solobacterium</taxon>
    </lineage>
</organism>
<feature type="binding site" evidence="9">
    <location>
        <begin position="118"/>
        <end position="123"/>
    </location>
    <ligand>
        <name>ATP</name>
        <dbReference type="ChEBI" id="CHEBI:30616"/>
    </ligand>
</feature>
<evidence type="ECO:0000256" key="7">
    <source>
        <dbReference type="ARBA" id="ARBA00023186"/>
    </source>
</evidence>
<dbReference type="Pfam" id="PF13589">
    <property type="entry name" value="HATPase_c_3"/>
    <property type="match status" value="1"/>
</dbReference>
<dbReference type="PANTHER" id="PTHR11528">
    <property type="entry name" value="HEAT SHOCK PROTEIN 90 FAMILY MEMBER"/>
    <property type="match status" value="1"/>
</dbReference>
<reference evidence="11 12" key="1">
    <citation type="submission" date="2018-08" db="EMBL/GenBank/DDBJ databases">
        <title>A genome reference for cultivated species of the human gut microbiota.</title>
        <authorList>
            <person name="Zou Y."/>
            <person name="Xue W."/>
            <person name="Luo G."/>
        </authorList>
    </citation>
    <scope>NUCLEOTIDE SEQUENCE [LARGE SCALE GENOMIC DNA]</scope>
    <source>
        <strain evidence="11 12">AF18-46</strain>
    </source>
</reference>
<dbReference type="Proteomes" id="UP000284731">
    <property type="component" value="Unassembled WGS sequence"/>
</dbReference>
<dbReference type="InterPro" id="IPR020575">
    <property type="entry name" value="Hsp90_N"/>
</dbReference>
<comment type="similarity">
    <text evidence="2 8">Belongs to the heat shock protein 90 family.</text>
</comment>
<comment type="caution">
    <text evidence="8">Lacks conserved residue(s) required for the propagation of feature annotation.</text>
</comment>
<dbReference type="GO" id="GO:0140662">
    <property type="term" value="F:ATP-dependent protein folding chaperone"/>
    <property type="evidence" value="ECO:0007669"/>
    <property type="project" value="InterPro"/>
</dbReference>
<feature type="binding site" evidence="9">
    <location>
        <position position="342"/>
    </location>
    <ligand>
        <name>ATP</name>
        <dbReference type="ChEBI" id="CHEBI:30616"/>
    </ligand>
</feature>
<evidence type="ECO:0000256" key="2">
    <source>
        <dbReference type="ARBA" id="ARBA00008239"/>
    </source>
</evidence>
<evidence type="ECO:0000256" key="1">
    <source>
        <dbReference type="ARBA" id="ARBA00004496"/>
    </source>
</evidence>
<dbReference type="FunFam" id="3.30.565.10:FF:000009">
    <property type="entry name" value="Molecular chaperone HtpG"/>
    <property type="match status" value="1"/>
</dbReference>
<evidence type="ECO:0000256" key="9">
    <source>
        <dbReference type="PIRSR" id="PIRSR002583-1"/>
    </source>
</evidence>
<dbReference type="GO" id="GO:0005524">
    <property type="term" value="F:ATP binding"/>
    <property type="evidence" value="ECO:0007669"/>
    <property type="project" value="UniProtKB-UniRule"/>
</dbReference>
<dbReference type="GO" id="GO:0016887">
    <property type="term" value="F:ATP hydrolysis activity"/>
    <property type="evidence" value="ECO:0007669"/>
    <property type="project" value="InterPro"/>
</dbReference>
<feature type="region of interest" description="C" evidence="8">
    <location>
        <begin position="554"/>
        <end position="633"/>
    </location>
</feature>
<dbReference type="HAMAP" id="MF_00505">
    <property type="entry name" value="HSP90"/>
    <property type="match status" value="1"/>
</dbReference>
<dbReference type="SUPFAM" id="SSF55874">
    <property type="entry name" value="ATPase domain of HSP90 chaperone/DNA topoisomerase II/histidine kinase"/>
    <property type="match status" value="1"/>
</dbReference>
<dbReference type="InterPro" id="IPR019805">
    <property type="entry name" value="Heat_shock_protein_90_CS"/>
</dbReference>
<keyword evidence="4 8" id="KW-0547">Nucleotide-binding</keyword>
<dbReference type="Gene3D" id="3.40.50.11260">
    <property type="match status" value="1"/>
</dbReference>
<evidence type="ECO:0000256" key="6">
    <source>
        <dbReference type="ARBA" id="ARBA00023016"/>
    </source>
</evidence>
<dbReference type="GO" id="GO:0051082">
    <property type="term" value="F:unfolded protein binding"/>
    <property type="evidence" value="ECO:0007669"/>
    <property type="project" value="UniProtKB-UniRule"/>
</dbReference>
<keyword evidence="5 8" id="KW-0067">ATP-binding</keyword>
<evidence type="ECO:0000256" key="5">
    <source>
        <dbReference type="ARBA" id="ARBA00022840"/>
    </source>
</evidence>
<feature type="binding site" evidence="9">
    <location>
        <position position="90"/>
    </location>
    <ligand>
        <name>ATP</name>
        <dbReference type="ChEBI" id="CHEBI:30616"/>
    </ligand>
</feature>
<dbReference type="SUPFAM" id="SSF110942">
    <property type="entry name" value="HSP90 C-terminal domain"/>
    <property type="match status" value="1"/>
</dbReference>
<dbReference type="Gene3D" id="3.30.565.10">
    <property type="entry name" value="Histidine kinase-like ATPase, C-terminal domain"/>
    <property type="match status" value="1"/>
</dbReference>
<gene>
    <name evidence="8" type="primary">htpG</name>
    <name evidence="11" type="ORF">DWX20_03405</name>
</gene>
<feature type="binding site" evidence="9">
    <location>
        <position position="31"/>
    </location>
    <ligand>
        <name>ATP</name>
        <dbReference type="ChEBI" id="CHEBI:30616"/>
    </ligand>
</feature>
<comment type="caution">
    <text evidence="11">The sequence shown here is derived from an EMBL/GenBank/DDBJ whole genome shotgun (WGS) entry which is preliminary data.</text>
</comment>
<dbReference type="InterPro" id="IPR020568">
    <property type="entry name" value="Ribosomal_Su5_D2-typ_SF"/>
</dbReference>
<dbReference type="SUPFAM" id="SSF54211">
    <property type="entry name" value="Ribosomal protein S5 domain 2-like"/>
    <property type="match status" value="1"/>
</dbReference>
<feature type="binding site" evidence="9">
    <location>
        <begin position="97"/>
        <end position="98"/>
    </location>
    <ligand>
        <name>ATP</name>
        <dbReference type="ChEBI" id="CHEBI:30616"/>
    </ligand>
</feature>
<comment type="subunit">
    <text evidence="8">Homodimer.</text>
</comment>
<dbReference type="Gene3D" id="1.20.120.790">
    <property type="entry name" value="Heat shock protein 90, C-terminal domain"/>
    <property type="match status" value="1"/>
</dbReference>
<evidence type="ECO:0000256" key="4">
    <source>
        <dbReference type="ARBA" id="ARBA00022741"/>
    </source>
</evidence>
<proteinExistence type="inferred from homology"/>